<feature type="binding site" evidence="5">
    <location>
        <begin position="12"/>
        <end position="17"/>
    </location>
    <ligand>
        <name>ATP</name>
        <dbReference type="ChEBI" id="CHEBI:30616"/>
    </ligand>
</feature>
<feature type="binding site" evidence="5">
    <location>
        <position position="176"/>
    </location>
    <ligand>
        <name>AMP</name>
        <dbReference type="ChEBI" id="CHEBI:456215"/>
    </ligand>
</feature>
<gene>
    <name evidence="5" type="primary">adk</name>
    <name evidence="8" type="ORF">UY58_C0001G0045</name>
</gene>
<dbReference type="Pfam" id="PF00406">
    <property type="entry name" value="ADK"/>
    <property type="match status" value="1"/>
</dbReference>
<feature type="binding site" evidence="5">
    <location>
        <position position="205"/>
    </location>
    <ligand>
        <name>ATP</name>
        <dbReference type="ChEBI" id="CHEBI:30616"/>
    </ligand>
</feature>
<feature type="binding site" evidence="5">
    <location>
        <position position="155"/>
    </location>
    <ligand>
        <name>Zn(2+)</name>
        <dbReference type="ChEBI" id="CHEBI:29105"/>
        <note>structural</note>
    </ligand>
</feature>
<keyword evidence="3 5" id="KW-0547">Nucleotide-binding</keyword>
<protein>
    <recommendedName>
        <fullName evidence="5 7">Adenylate kinase</fullName>
        <shortName evidence="5">AK</shortName>
        <ecNumber evidence="5 7">2.7.4.3</ecNumber>
    </recommendedName>
    <alternativeName>
        <fullName evidence="5">ATP-AMP transphosphorylase</fullName>
    </alternativeName>
    <alternativeName>
        <fullName evidence="5">ATP:AMP phosphotransferase</fullName>
    </alternativeName>
    <alternativeName>
        <fullName evidence="5">Adenylate monophosphate kinase</fullName>
    </alternativeName>
</protein>
<feature type="binding site" evidence="5">
    <location>
        <position position="97"/>
    </location>
    <ligand>
        <name>AMP</name>
        <dbReference type="ChEBI" id="CHEBI:456215"/>
    </ligand>
</feature>
<dbReference type="GO" id="GO:0005737">
    <property type="term" value="C:cytoplasm"/>
    <property type="evidence" value="ECO:0007669"/>
    <property type="project" value="UniProtKB-SubCell"/>
</dbReference>
<dbReference type="PANTHER" id="PTHR23359">
    <property type="entry name" value="NUCLEOTIDE KINASE"/>
    <property type="match status" value="1"/>
</dbReference>
<sequence>MKKILIFLGPPGSGKGTQAKKIAEKYNYGHISTGDLLRALQTKKKLTTEEKIALEQMKQGQLADDEIIYSLVFKEIDRYLKNGQGVVLDGTIRKVSQAQKFQEYFTAKKMADEALAVEIALPDEESFIRLAGRRVCSRCGEIIPATAGANAFFVCPKCGGELVTRADDDRAVVEKRVREQGNVPLKPIKEFYKALGALKSVDGRQTIQKVDEDVQKILHG</sequence>
<comment type="domain">
    <text evidence="5">Consists of three domains, a large central CORE domain and two small peripheral domains, NMPbind and LID, which undergo movements during catalysis. The LID domain closes over the site of phosphoryl transfer upon ATP binding. Assembling and dissambling the active center during each catalytic cycle provides an effective means to prevent ATP hydrolysis. Some bacteria have evolved a zinc-coordinating structure that stabilizes the LID domain.</text>
</comment>
<dbReference type="GO" id="GO:0005524">
    <property type="term" value="F:ATP binding"/>
    <property type="evidence" value="ECO:0007669"/>
    <property type="project" value="UniProtKB-UniRule"/>
</dbReference>
<evidence type="ECO:0000256" key="1">
    <source>
        <dbReference type="ARBA" id="ARBA00022679"/>
    </source>
</evidence>
<dbReference type="PATRIC" id="fig|1619043.3.peg.47"/>
<comment type="pathway">
    <text evidence="5">Purine metabolism; AMP biosynthesis via salvage pathway; AMP from ADP: step 1/1.</text>
</comment>
<comment type="caution">
    <text evidence="8">The sequence shown here is derived from an EMBL/GenBank/DDBJ whole genome shotgun (WGS) entry which is preliminary data.</text>
</comment>
<organism evidence="8 9">
    <name type="scientific">Candidatus Magasanikbacteria bacterium GW2011_GWA2_50_22</name>
    <dbReference type="NCBI Taxonomy" id="1619043"/>
    <lineage>
        <taxon>Bacteria</taxon>
        <taxon>Candidatus Magasanikiibacteriota</taxon>
    </lineage>
</organism>
<dbReference type="InterPro" id="IPR000850">
    <property type="entry name" value="Adenylat/UMP-CMP_kin"/>
</dbReference>
<dbReference type="EMBL" id="LCQN01000001">
    <property type="protein sequence ID" value="KKW17620.1"/>
    <property type="molecule type" value="Genomic_DNA"/>
</dbReference>
<comment type="caution">
    <text evidence="5">Lacks conserved residue(s) required for the propagation of feature annotation.</text>
</comment>
<dbReference type="Proteomes" id="UP000033982">
    <property type="component" value="Unassembled WGS sequence"/>
</dbReference>
<evidence type="ECO:0000256" key="4">
    <source>
        <dbReference type="ARBA" id="ARBA00022777"/>
    </source>
</evidence>
<keyword evidence="4 5" id="KW-0418">Kinase</keyword>
<feature type="binding site" evidence="5">
    <location>
        <position position="136"/>
    </location>
    <ligand>
        <name>Zn(2+)</name>
        <dbReference type="ChEBI" id="CHEBI:29105"/>
        <note>structural</note>
    </ligand>
</feature>
<feature type="binding site" evidence="5">
    <location>
        <position position="139"/>
    </location>
    <ligand>
        <name>Zn(2+)</name>
        <dbReference type="ChEBI" id="CHEBI:29105"/>
        <note>structural</note>
    </ligand>
</feature>
<proteinExistence type="inferred from homology"/>
<evidence type="ECO:0000313" key="8">
    <source>
        <dbReference type="EMBL" id="KKW17620.1"/>
    </source>
</evidence>
<dbReference type="PRINTS" id="PR00094">
    <property type="entry name" value="ADENYLTKNASE"/>
</dbReference>
<dbReference type="GO" id="GO:0044209">
    <property type="term" value="P:AMP salvage"/>
    <property type="evidence" value="ECO:0007669"/>
    <property type="project" value="UniProtKB-UniRule"/>
</dbReference>
<keyword evidence="5 7" id="KW-0067">ATP-binding</keyword>
<dbReference type="Gene3D" id="3.40.50.300">
    <property type="entry name" value="P-loop containing nucleotide triphosphate hydrolases"/>
    <property type="match status" value="1"/>
</dbReference>
<evidence type="ECO:0000256" key="3">
    <source>
        <dbReference type="ARBA" id="ARBA00022741"/>
    </source>
</evidence>
<dbReference type="EC" id="2.7.4.3" evidence="5 7"/>
<feature type="binding site" evidence="5">
    <location>
        <position position="165"/>
    </location>
    <ligand>
        <name>AMP</name>
        <dbReference type="ChEBI" id="CHEBI:456215"/>
    </ligand>
</feature>
<dbReference type="UniPathway" id="UPA00588">
    <property type="reaction ID" value="UER00649"/>
</dbReference>
<keyword evidence="5" id="KW-0479">Metal-binding</keyword>
<comment type="similarity">
    <text evidence="5 6">Belongs to the adenylate kinase family.</text>
</comment>
<evidence type="ECO:0000313" key="9">
    <source>
        <dbReference type="Proteomes" id="UP000033982"/>
    </source>
</evidence>
<comment type="function">
    <text evidence="5">Catalyzes the reversible transfer of the terminal phosphate group between ATP and AMP. Plays an important role in cellular energy homeostasis and in adenine nucleotide metabolism.</text>
</comment>
<reference evidence="8 9" key="1">
    <citation type="journal article" date="2015" name="Nature">
        <title>rRNA introns, odd ribosomes, and small enigmatic genomes across a large radiation of phyla.</title>
        <authorList>
            <person name="Brown C.T."/>
            <person name="Hug L.A."/>
            <person name="Thomas B.C."/>
            <person name="Sharon I."/>
            <person name="Castelle C.J."/>
            <person name="Singh A."/>
            <person name="Wilkins M.J."/>
            <person name="Williams K.H."/>
            <person name="Banfield J.F."/>
        </authorList>
    </citation>
    <scope>NUCLEOTIDE SEQUENCE [LARGE SCALE GENOMIC DNA]</scope>
</reference>
<dbReference type="HAMAP" id="MF_00235">
    <property type="entry name" value="Adenylate_kinase_Adk"/>
    <property type="match status" value="1"/>
</dbReference>
<feature type="binding site" evidence="5">
    <location>
        <position position="133"/>
    </location>
    <ligand>
        <name>ATP</name>
        <dbReference type="ChEBI" id="CHEBI:30616"/>
    </ligand>
</feature>
<dbReference type="GO" id="GO:0008270">
    <property type="term" value="F:zinc ion binding"/>
    <property type="evidence" value="ECO:0007669"/>
    <property type="project" value="UniProtKB-UniRule"/>
</dbReference>
<comment type="catalytic activity">
    <reaction evidence="5 7">
        <text>AMP + ATP = 2 ADP</text>
        <dbReference type="Rhea" id="RHEA:12973"/>
        <dbReference type="ChEBI" id="CHEBI:30616"/>
        <dbReference type="ChEBI" id="CHEBI:456215"/>
        <dbReference type="ChEBI" id="CHEBI:456216"/>
        <dbReference type="EC" id="2.7.4.3"/>
    </reaction>
</comment>
<comment type="subunit">
    <text evidence="5 7">Monomer.</text>
</comment>
<dbReference type="InterPro" id="IPR027417">
    <property type="entry name" value="P-loop_NTPase"/>
</dbReference>
<keyword evidence="2 5" id="KW-0545">Nucleotide biosynthesis</keyword>
<keyword evidence="5" id="KW-0963">Cytoplasm</keyword>
<dbReference type="CDD" id="cd01428">
    <property type="entry name" value="ADK"/>
    <property type="match status" value="1"/>
</dbReference>
<dbReference type="GO" id="GO:0004017">
    <property type="term" value="F:AMP kinase activity"/>
    <property type="evidence" value="ECO:0007669"/>
    <property type="project" value="UniProtKB-UniRule"/>
</dbReference>
<name>A0A0G1WG97_9BACT</name>
<evidence type="ECO:0000256" key="2">
    <source>
        <dbReference type="ARBA" id="ARBA00022727"/>
    </source>
</evidence>
<feature type="binding site" evidence="5">
    <location>
        <position position="33"/>
    </location>
    <ligand>
        <name>AMP</name>
        <dbReference type="ChEBI" id="CHEBI:456215"/>
    </ligand>
</feature>
<feature type="binding site" evidence="5">
    <location>
        <position position="158"/>
    </location>
    <ligand>
        <name>Zn(2+)</name>
        <dbReference type="ChEBI" id="CHEBI:29105"/>
        <note>structural</note>
    </ligand>
</feature>
<keyword evidence="5" id="KW-0862">Zinc</keyword>
<keyword evidence="1 5" id="KW-0808">Transferase</keyword>
<dbReference type="AlphaFoldDB" id="A0A0G1WG97"/>
<evidence type="ECO:0000256" key="7">
    <source>
        <dbReference type="RuleBase" id="RU003331"/>
    </source>
</evidence>
<evidence type="ECO:0000256" key="5">
    <source>
        <dbReference type="HAMAP-Rule" id="MF_00235"/>
    </source>
</evidence>
<accession>A0A0G1WG97</accession>
<dbReference type="SUPFAM" id="SSF52540">
    <property type="entry name" value="P-loop containing nucleoside triphosphate hydrolases"/>
    <property type="match status" value="1"/>
</dbReference>
<evidence type="ECO:0000256" key="6">
    <source>
        <dbReference type="RuleBase" id="RU003330"/>
    </source>
</evidence>
<comment type="subcellular location">
    <subcellularLocation>
        <location evidence="5 7">Cytoplasm</location>
    </subcellularLocation>
</comment>
<feature type="binding site" evidence="5">
    <location>
        <position position="38"/>
    </location>
    <ligand>
        <name>AMP</name>
        <dbReference type="ChEBI" id="CHEBI:456215"/>
    </ligand>
</feature>